<accession>A0A7K1TB57</accession>
<feature type="signal peptide" evidence="1">
    <location>
        <begin position="1"/>
        <end position="20"/>
    </location>
</feature>
<comment type="caution">
    <text evidence="2">The sequence shown here is derived from an EMBL/GenBank/DDBJ whole genome shotgun (WGS) entry which is preliminary data.</text>
</comment>
<dbReference type="EMBL" id="WQKZ01000001">
    <property type="protein sequence ID" value="MVN75431.1"/>
    <property type="molecule type" value="Genomic_DNA"/>
</dbReference>
<evidence type="ECO:0000256" key="1">
    <source>
        <dbReference type="SAM" id="SignalP"/>
    </source>
</evidence>
<sequence length="159" mass="17901">MKKAVFLPVLLASLPLVGIAQNTTQDSLLRQGDLVGGRPHASVPRTAATTRRATTATTAVTNADPVLVKMLHESVDISRVPASQINDLFERFLEATNDQRRQWSDRDWDEASATLTRLNARYEAVRLELPLTERVNVRRCQGEFHTLQSARRVKERLDK</sequence>
<organism evidence="2 3">
    <name type="scientific">Hymenobacter ginkgonis</name>
    <dbReference type="NCBI Taxonomy" id="2682976"/>
    <lineage>
        <taxon>Bacteria</taxon>
        <taxon>Pseudomonadati</taxon>
        <taxon>Bacteroidota</taxon>
        <taxon>Cytophagia</taxon>
        <taxon>Cytophagales</taxon>
        <taxon>Hymenobacteraceae</taxon>
        <taxon>Hymenobacter</taxon>
    </lineage>
</organism>
<name>A0A7K1TB57_9BACT</name>
<evidence type="ECO:0000313" key="3">
    <source>
        <dbReference type="Proteomes" id="UP000441336"/>
    </source>
</evidence>
<protein>
    <submittedName>
        <fullName evidence="2">Uncharacterized protein</fullName>
    </submittedName>
</protein>
<feature type="chain" id="PRO_5029559101" evidence="1">
    <location>
        <begin position="21"/>
        <end position="159"/>
    </location>
</feature>
<keyword evidence="1" id="KW-0732">Signal</keyword>
<dbReference type="AlphaFoldDB" id="A0A7K1TB57"/>
<dbReference type="RefSeq" id="WP_157562168.1">
    <property type="nucleotide sequence ID" value="NZ_WQKZ01000001.1"/>
</dbReference>
<keyword evidence="3" id="KW-1185">Reference proteome</keyword>
<reference evidence="2 3" key="1">
    <citation type="submission" date="2019-12" db="EMBL/GenBank/DDBJ databases">
        <title>Hymenobacter sp. HMF4947 Genome sequencing and assembly.</title>
        <authorList>
            <person name="Kang H."/>
            <person name="Cha I."/>
            <person name="Kim H."/>
            <person name="Joh K."/>
        </authorList>
    </citation>
    <scope>NUCLEOTIDE SEQUENCE [LARGE SCALE GENOMIC DNA]</scope>
    <source>
        <strain evidence="2 3">HMF4947</strain>
    </source>
</reference>
<proteinExistence type="predicted"/>
<evidence type="ECO:0000313" key="2">
    <source>
        <dbReference type="EMBL" id="MVN75431.1"/>
    </source>
</evidence>
<gene>
    <name evidence="2" type="ORF">GO988_03745</name>
</gene>
<dbReference type="Proteomes" id="UP000441336">
    <property type="component" value="Unassembled WGS sequence"/>
</dbReference>